<accession>A0A7W5AWU2</accession>
<dbReference type="EMBL" id="JACHXK010000004">
    <property type="protein sequence ID" value="MBB3110255.1"/>
    <property type="molecule type" value="Genomic_DNA"/>
</dbReference>
<dbReference type="Proteomes" id="UP000570361">
    <property type="component" value="Unassembled WGS sequence"/>
</dbReference>
<evidence type="ECO:0000313" key="2">
    <source>
        <dbReference type="Proteomes" id="UP000570361"/>
    </source>
</evidence>
<gene>
    <name evidence="1" type="ORF">FHS18_002322</name>
</gene>
<evidence type="ECO:0000313" key="1">
    <source>
        <dbReference type="EMBL" id="MBB3110255.1"/>
    </source>
</evidence>
<name>A0A7W5AWU2_9BACL</name>
<comment type="caution">
    <text evidence="1">The sequence shown here is derived from an EMBL/GenBank/DDBJ whole genome shotgun (WGS) entry which is preliminary data.</text>
</comment>
<organism evidence="1 2">
    <name type="scientific">Paenibacillus phyllosphaerae</name>
    <dbReference type="NCBI Taxonomy" id="274593"/>
    <lineage>
        <taxon>Bacteria</taxon>
        <taxon>Bacillati</taxon>
        <taxon>Bacillota</taxon>
        <taxon>Bacilli</taxon>
        <taxon>Bacillales</taxon>
        <taxon>Paenibacillaceae</taxon>
        <taxon>Paenibacillus</taxon>
    </lineage>
</organism>
<protein>
    <submittedName>
        <fullName evidence="1">Uncharacterized protein</fullName>
    </submittedName>
</protein>
<dbReference type="AlphaFoldDB" id="A0A7W5AWU2"/>
<reference evidence="1 2" key="1">
    <citation type="submission" date="2020-08" db="EMBL/GenBank/DDBJ databases">
        <title>Genomic Encyclopedia of Type Strains, Phase III (KMG-III): the genomes of soil and plant-associated and newly described type strains.</title>
        <authorList>
            <person name="Whitman W."/>
        </authorList>
    </citation>
    <scope>NUCLEOTIDE SEQUENCE [LARGE SCALE GENOMIC DNA]</scope>
    <source>
        <strain evidence="1 2">CECT 5862</strain>
    </source>
</reference>
<keyword evidence="2" id="KW-1185">Reference proteome</keyword>
<sequence>MTNDALQLGWYRDDSSLSMTEDGSFFIVADEGWNDRLGSSLVSLEVKHEERYCWRG</sequence>
<proteinExistence type="predicted"/>